<dbReference type="Proteomes" id="UP000032046">
    <property type="component" value="Unassembled WGS sequence"/>
</dbReference>
<name>A0A0D0HCE0_9BACT</name>
<evidence type="ECO:0000259" key="2">
    <source>
        <dbReference type="Pfam" id="PF13635"/>
    </source>
</evidence>
<evidence type="ECO:0000313" key="4">
    <source>
        <dbReference type="Proteomes" id="UP000032046"/>
    </source>
</evidence>
<accession>A0A0D0HCE0</accession>
<dbReference type="RefSeq" id="WP_042519310.1">
    <property type="nucleotide sequence ID" value="NZ_JXQK01000055.1"/>
</dbReference>
<organism evidence="3 4">
    <name type="scientific">Prevotella pectinovora</name>
    <dbReference type="NCBI Taxonomy" id="1602169"/>
    <lineage>
        <taxon>Bacteria</taxon>
        <taxon>Pseudomonadati</taxon>
        <taxon>Bacteroidota</taxon>
        <taxon>Bacteroidia</taxon>
        <taxon>Bacteroidales</taxon>
        <taxon>Prevotellaceae</taxon>
        <taxon>Prevotella</taxon>
    </lineage>
</organism>
<evidence type="ECO:0000313" key="3">
    <source>
        <dbReference type="EMBL" id="KIP62287.1"/>
    </source>
</evidence>
<feature type="domain" description="DUF4143" evidence="2">
    <location>
        <begin position="227"/>
        <end position="387"/>
    </location>
</feature>
<reference evidence="3 4" key="1">
    <citation type="submission" date="2015-01" db="EMBL/GenBank/DDBJ databases">
        <title>Comparative genomics of non-oral Prevotella species.</title>
        <authorList>
            <person name="Accetto T."/>
            <person name="Nograsek B."/>
            <person name="Avgustin G."/>
        </authorList>
    </citation>
    <scope>NUCLEOTIDE SEQUENCE [LARGE SCALE GENOMIC DNA]</scope>
    <source>
        <strain evidence="3 4">P5-119</strain>
    </source>
</reference>
<sequence length="444" mass="50581">MAEIQRGILDKLKAWKENPRRKPLVLQGARQVGKSWALKKFGRESFEDMVYINFDTMPAMKEDFKRTKEPLKLIKLMELMTGKKISPTSTLIVLDEIQECNEALNSLKYFCEDAPEYAVACAGSLLGVALNRTGASFPVGKVDFMTLYPVSFAEYLRAADAQLYHSYQMIDEVMAVPEVLHQQLIDAYKLYLVLGGMPEAVSVYIDTRSWAEVKVVQDAILQSYSLDFAKHISNKDIPRVFQVWGNLQNQLAREDKKFRYADIQKGARAREYEGAIEWLCLAGLVHRVSAIGTPCLPLSAYKKDNAFKLYLNDVGLLGRKFDLDATTILMGDNLFTEFKGVMAENYVLQALVRQYGSQHYYWTSGNTAEVEFLLQDTGKIIPIEVKADKNVTAKSLAYYRKQYLPKLSIRLSALNMRKDDDLLNLPLYLVDKLKMFVGNFELNE</sequence>
<dbReference type="AlphaFoldDB" id="A0A0D0HCE0"/>
<dbReference type="InterPro" id="IPR041682">
    <property type="entry name" value="AAA_14"/>
</dbReference>
<dbReference type="InterPro" id="IPR025420">
    <property type="entry name" value="DUF4143"/>
</dbReference>
<dbReference type="PANTHER" id="PTHR33295:SF7">
    <property type="entry name" value="ATPASE"/>
    <property type="match status" value="1"/>
</dbReference>
<dbReference type="Pfam" id="PF13173">
    <property type="entry name" value="AAA_14"/>
    <property type="match status" value="1"/>
</dbReference>
<evidence type="ECO:0000259" key="1">
    <source>
        <dbReference type="Pfam" id="PF13173"/>
    </source>
</evidence>
<dbReference type="SUPFAM" id="SSF52540">
    <property type="entry name" value="P-loop containing nucleoside triphosphate hydrolases"/>
    <property type="match status" value="1"/>
</dbReference>
<keyword evidence="4" id="KW-1185">Reference proteome</keyword>
<dbReference type="EMBL" id="JXQK01000055">
    <property type="protein sequence ID" value="KIP62287.1"/>
    <property type="molecule type" value="Genomic_DNA"/>
</dbReference>
<dbReference type="PANTHER" id="PTHR33295">
    <property type="entry name" value="ATPASE"/>
    <property type="match status" value="1"/>
</dbReference>
<protein>
    <submittedName>
        <fullName evidence="3">ATPase</fullName>
    </submittedName>
</protein>
<comment type="caution">
    <text evidence="3">The sequence shown here is derived from an EMBL/GenBank/DDBJ whole genome shotgun (WGS) entry which is preliminary data.</text>
</comment>
<dbReference type="InterPro" id="IPR027417">
    <property type="entry name" value="P-loop_NTPase"/>
</dbReference>
<feature type="domain" description="AAA" evidence="1">
    <location>
        <begin position="21"/>
        <end position="156"/>
    </location>
</feature>
<gene>
    <name evidence="3" type="ORF">ST44_07310</name>
</gene>
<dbReference type="Pfam" id="PF13635">
    <property type="entry name" value="DUF4143"/>
    <property type="match status" value="1"/>
</dbReference>
<proteinExistence type="predicted"/>